<name>A0A840SDE2_9SPIR</name>
<evidence type="ECO:0000256" key="1">
    <source>
        <dbReference type="ARBA" id="ARBA00001400"/>
    </source>
</evidence>
<keyword evidence="9" id="KW-0408">Iron</keyword>
<keyword evidence="16" id="KW-1185">Reference proteome</keyword>
<evidence type="ECO:0000259" key="13">
    <source>
        <dbReference type="SMART" id="SM00986"/>
    </source>
</evidence>
<feature type="compositionally biased region" description="Polar residues" evidence="12">
    <location>
        <begin position="64"/>
        <end position="75"/>
    </location>
</feature>
<dbReference type="EMBL" id="CP031517">
    <property type="protein sequence ID" value="QOS40088.1"/>
    <property type="molecule type" value="Genomic_DNA"/>
</dbReference>
<dbReference type="Gene3D" id="3.40.470.10">
    <property type="entry name" value="Uracil-DNA glycosylase-like domain"/>
    <property type="match status" value="1"/>
</dbReference>
<evidence type="ECO:0000256" key="5">
    <source>
        <dbReference type="ARBA" id="ARBA00022485"/>
    </source>
</evidence>
<dbReference type="RefSeq" id="WP_184651634.1">
    <property type="nucleotide sequence ID" value="NZ_JACHFR010000001.1"/>
</dbReference>
<feature type="domain" description="Uracil-DNA glycosylase-like" evidence="13">
    <location>
        <begin position="107"/>
        <end position="254"/>
    </location>
</feature>
<dbReference type="EC" id="3.2.2.27" evidence="3"/>
<evidence type="ECO:0000313" key="14">
    <source>
        <dbReference type="EMBL" id="MBB5218208.1"/>
    </source>
</evidence>
<evidence type="ECO:0000256" key="3">
    <source>
        <dbReference type="ARBA" id="ARBA00012030"/>
    </source>
</evidence>
<dbReference type="CDD" id="cd10030">
    <property type="entry name" value="UDG-F4_TTUDGA_SPO1dp_like"/>
    <property type="match status" value="1"/>
</dbReference>
<dbReference type="GO" id="GO:0016779">
    <property type="term" value="F:nucleotidyltransferase activity"/>
    <property type="evidence" value="ECO:0007669"/>
    <property type="project" value="UniProtKB-KW"/>
</dbReference>
<evidence type="ECO:0000256" key="10">
    <source>
        <dbReference type="ARBA" id="ARBA00023014"/>
    </source>
</evidence>
<dbReference type="InterPro" id="IPR036895">
    <property type="entry name" value="Uracil-DNA_glycosylase-like_sf"/>
</dbReference>
<gene>
    <name evidence="15" type="ORF">DYE49_06310</name>
    <name evidence="14" type="ORF">HNP77_000552</name>
</gene>
<evidence type="ECO:0000256" key="8">
    <source>
        <dbReference type="ARBA" id="ARBA00022801"/>
    </source>
</evidence>
<keyword evidence="14" id="KW-0548">Nucleotidyltransferase</keyword>
<dbReference type="Proteomes" id="UP000593591">
    <property type="component" value="Chromosome"/>
</dbReference>
<dbReference type="GO" id="GO:0051539">
    <property type="term" value="F:4 iron, 4 sulfur cluster binding"/>
    <property type="evidence" value="ECO:0007669"/>
    <property type="project" value="UniProtKB-KW"/>
</dbReference>
<evidence type="ECO:0000256" key="4">
    <source>
        <dbReference type="ARBA" id="ARBA00019403"/>
    </source>
</evidence>
<evidence type="ECO:0000256" key="6">
    <source>
        <dbReference type="ARBA" id="ARBA00022723"/>
    </source>
</evidence>
<dbReference type="InterPro" id="IPR005273">
    <property type="entry name" value="Ura-DNA_glyco_family4"/>
</dbReference>
<dbReference type="GO" id="GO:0006281">
    <property type="term" value="P:DNA repair"/>
    <property type="evidence" value="ECO:0007669"/>
    <property type="project" value="UniProtKB-KW"/>
</dbReference>
<dbReference type="SUPFAM" id="SSF52141">
    <property type="entry name" value="Uracil-DNA glycosylase-like"/>
    <property type="match status" value="1"/>
</dbReference>
<dbReference type="InterPro" id="IPR051536">
    <property type="entry name" value="UDG_Type-4/5"/>
</dbReference>
<evidence type="ECO:0000256" key="9">
    <source>
        <dbReference type="ARBA" id="ARBA00023004"/>
    </source>
</evidence>
<proteinExistence type="inferred from homology"/>
<dbReference type="AlphaFoldDB" id="A0A840SDE2"/>
<comment type="similarity">
    <text evidence="2">Belongs to the uracil-DNA glycosylase (UDG) superfamily. Type 4 (UDGa) family.</text>
</comment>
<dbReference type="SMART" id="SM00987">
    <property type="entry name" value="UreE_C"/>
    <property type="match status" value="1"/>
</dbReference>
<keyword evidence="11" id="KW-0234">DNA repair</keyword>
<evidence type="ECO:0000256" key="11">
    <source>
        <dbReference type="ARBA" id="ARBA00023204"/>
    </source>
</evidence>
<dbReference type="NCBIfam" id="TIGR00758">
    <property type="entry name" value="UDG_fam4"/>
    <property type="match status" value="1"/>
</dbReference>
<accession>A0A840SDE2</accession>
<keyword evidence="14" id="KW-0808">Transferase</keyword>
<dbReference type="PANTHER" id="PTHR33693:SF1">
    <property type="entry name" value="TYPE-4 URACIL-DNA GLYCOSYLASE"/>
    <property type="match status" value="1"/>
</dbReference>
<dbReference type="Proteomes" id="UP000578697">
    <property type="component" value="Unassembled WGS sequence"/>
</dbReference>
<dbReference type="GO" id="GO:0004844">
    <property type="term" value="F:uracil DNA N-glycosylase activity"/>
    <property type="evidence" value="ECO:0007669"/>
    <property type="project" value="UniProtKB-EC"/>
</dbReference>
<organism evidence="14 16">
    <name type="scientific">Treponema rectale</name>
    <dbReference type="NCBI Taxonomy" id="744512"/>
    <lineage>
        <taxon>Bacteria</taxon>
        <taxon>Pseudomonadati</taxon>
        <taxon>Spirochaetota</taxon>
        <taxon>Spirochaetia</taxon>
        <taxon>Spirochaetales</taxon>
        <taxon>Treponemataceae</taxon>
        <taxon>Treponema</taxon>
    </lineage>
</organism>
<evidence type="ECO:0000256" key="2">
    <source>
        <dbReference type="ARBA" id="ARBA00006521"/>
    </source>
</evidence>
<protein>
    <recommendedName>
        <fullName evidence="4">Type-4 uracil-DNA glycosylase</fullName>
        <ecNumber evidence="3">3.2.2.27</ecNumber>
    </recommendedName>
</protein>
<dbReference type="EMBL" id="JACHFR010000001">
    <property type="protein sequence ID" value="MBB5218208.1"/>
    <property type="molecule type" value="Genomic_DNA"/>
</dbReference>
<evidence type="ECO:0000313" key="17">
    <source>
        <dbReference type="Proteomes" id="UP000593591"/>
    </source>
</evidence>
<keyword evidence="10" id="KW-0411">Iron-sulfur</keyword>
<dbReference type="GO" id="GO:0046872">
    <property type="term" value="F:metal ion binding"/>
    <property type="evidence" value="ECO:0007669"/>
    <property type="project" value="UniProtKB-KW"/>
</dbReference>
<dbReference type="Pfam" id="PF03167">
    <property type="entry name" value="UDG"/>
    <property type="match status" value="1"/>
</dbReference>
<evidence type="ECO:0000313" key="15">
    <source>
        <dbReference type="EMBL" id="QOS40088.1"/>
    </source>
</evidence>
<dbReference type="InterPro" id="IPR005122">
    <property type="entry name" value="Uracil-DNA_glycosylase-like"/>
</dbReference>
<dbReference type="PANTHER" id="PTHR33693">
    <property type="entry name" value="TYPE-5 URACIL-DNA GLYCOSYLASE"/>
    <property type="match status" value="1"/>
</dbReference>
<keyword evidence="6" id="KW-0479">Metal-binding</keyword>
<reference evidence="14 16" key="2">
    <citation type="submission" date="2020-08" db="EMBL/GenBank/DDBJ databases">
        <title>Genomic Encyclopedia of Type Strains, Phase IV (KMG-IV): sequencing the most valuable type-strain genomes for metagenomic binning, comparative biology and taxonomic classification.</title>
        <authorList>
            <person name="Goeker M."/>
        </authorList>
    </citation>
    <scope>NUCLEOTIDE SEQUENCE [LARGE SCALE GENOMIC DNA]</scope>
    <source>
        <strain evidence="14 16">DSM 103679</strain>
    </source>
</reference>
<keyword evidence="8" id="KW-0378">Hydrolase</keyword>
<evidence type="ECO:0000313" key="16">
    <source>
        <dbReference type="Proteomes" id="UP000578697"/>
    </source>
</evidence>
<evidence type="ECO:0000256" key="12">
    <source>
        <dbReference type="SAM" id="MobiDB-lite"/>
    </source>
</evidence>
<comment type="catalytic activity">
    <reaction evidence="1">
        <text>Hydrolyzes single-stranded DNA or mismatched double-stranded DNA and polynucleotides, releasing free uracil.</text>
        <dbReference type="EC" id="3.2.2.27"/>
    </reaction>
</comment>
<keyword evidence="7" id="KW-0227">DNA damage</keyword>
<dbReference type="KEGG" id="trc:DYE49_06310"/>
<reference evidence="15 17" key="1">
    <citation type="submission" date="2018-08" db="EMBL/GenBank/DDBJ databases">
        <title>The first complete genome of Treponema rectale (CHPAT), a commensal spirochete of the bovine rectum.</title>
        <authorList>
            <person name="Staton G.J."/>
            <person name="Clegg S.R."/>
            <person name="Carter S.D."/>
            <person name="Radford A.D."/>
            <person name="Darby A."/>
            <person name="Hall N."/>
            <person name="Birtles R.J."/>
            <person name="Evans N.J."/>
        </authorList>
    </citation>
    <scope>NUCLEOTIDE SEQUENCE [LARGE SCALE GENOMIC DNA]</scope>
    <source>
        <strain evidence="15 17">CHPA</strain>
    </source>
</reference>
<evidence type="ECO:0000256" key="7">
    <source>
        <dbReference type="ARBA" id="ARBA00022763"/>
    </source>
</evidence>
<dbReference type="SMART" id="SM00986">
    <property type="entry name" value="UDG"/>
    <property type="match status" value="1"/>
</dbReference>
<sequence>MKAAEKERIYELLKNASSWVCGCTAPEFKGEIPPFEDDFEEIIESPAKNIHSQPVENKAPVREASNNPQSAPSQKQDQEEQKLPALNSKIRSCTNCILSRTSAIPFPGNGVNNPAVLVIGEAPMEDREKNLLSFAEETDVLLSKMLSAINLSVRANCFVTTSVKCLPPQNRSPMKDEQDACYGFLQAQICYLKPSVILVMGRTSAQHMLKTDQIINSIRGKFHDFNGTPLAVTFSPQQVLQDAGLKRPVWEDLKMVRAKLQEIKPDYDASFRNMISGQK</sequence>
<feature type="region of interest" description="Disordered" evidence="12">
    <location>
        <begin position="46"/>
        <end position="82"/>
    </location>
</feature>
<keyword evidence="5" id="KW-0004">4Fe-4S</keyword>